<dbReference type="InterPro" id="IPR018060">
    <property type="entry name" value="HTH_AraC"/>
</dbReference>
<keyword evidence="4" id="KW-0804">Transcription</keyword>
<dbReference type="AlphaFoldDB" id="A0A7X5HUW9"/>
<dbReference type="PRINTS" id="PR00032">
    <property type="entry name" value="HTHARAC"/>
</dbReference>
<evidence type="ECO:0000256" key="1">
    <source>
        <dbReference type="ARBA" id="ARBA00018672"/>
    </source>
</evidence>
<evidence type="ECO:0000256" key="5">
    <source>
        <dbReference type="ARBA" id="ARBA00024867"/>
    </source>
</evidence>
<feature type="domain" description="HTH araC/xylS-type" evidence="7">
    <location>
        <begin position="401"/>
        <end position="499"/>
    </location>
</feature>
<comment type="function">
    <text evidence="5">May play the central regulatory role in sporulation. It may be an element of the effector pathway responsible for the activation of sporulation genes in response to nutritional stress. Spo0A may act in concert with spo0H (a sigma factor) to control the expression of some genes that are critical to the sporulation process.</text>
</comment>
<dbReference type="PANTHER" id="PTHR43280:SF10">
    <property type="entry name" value="REGULATORY PROTEIN POCR"/>
    <property type="match status" value="1"/>
</dbReference>
<keyword evidence="10" id="KW-1185">Reference proteome</keyword>
<dbReference type="Gene3D" id="3.40.50.2300">
    <property type="match status" value="1"/>
</dbReference>
<dbReference type="GO" id="GO:0000160">
    <property type="term" value="P:phosphorelay signal transduction system"/>
    <property type="evidence" value="ECO:0007669"/>
    <property type="project" value="InterPro"/>
</dbReference>
<gene>
    <name evidence="9" type="ORF">GXN74_04615</name>
</gene>
<dbReference type="PANTHER" id="PTHR43280">
    <property type="entry name" value="ARAC-FAMILY TRANSCRIPTIONAL REGULATOR"/>
    <property type="match status" value="1"/>
</dbReference>
<proteinExistence type="predicted"/>
<evidence type="ECO:0000256" key="2">
    <source>
        <dbReference type="ARBA" id="ARBA00023015"/>
    </source>
</evidence>
<evidence type="ECO:0000259" key="8">
    <source>
        <dbReference type="PROSITE" id="PS50110"/>
    </source>
</evidence>
<evidence type="ECO:0000259" key="7">
    <source>
        <dbReference type="PROSITE" id="PS01124"/>
    </source>
</evidence>
<evidence type="ECO:0000256" key="6">
    <source>
        <dbReference type="PROSITE-ProRule" id="PRU00169"/>
    </source>
</evidence>
<dbReference type="SUPFAM" id="SSF52172">
    <property type="entry name" value="CheY-like"/>
    <property type="match status" value="1"/>
</dbReference>
<evidence type="ECO:0000256" key="3">
    <source>
        <dbReference type="ARBA" id="ARBA00023125"/>
    </source>
</evidence>
<reference evidence="9 10" key="1">
    <citation type="submission" date="2020-01" db="EMBL/GenBank/DDBJ databases">
        <title>Anaeroalcalibacter tamaniensis gen. nov., sp. nov., moderately halophilic strictly anaerobic fermenter bacterium from mud volcano of Taman peninsula.</title>
        <authorList>
            <person name="Frolova A."/>
            <person name="Merkel A.Y."/>
            <person name="Slobodkin A.I."/>
        </authorList>
    </citation>
    <scope>NUCLEOTIDE SEQUENCE [LARGE SCALE GENOMIC DNA]</scope>
    <source>
        <strain evidence="9 10">F-3ap</strain>
    </source>
</reference>
<evidence type="ECO:0000313" key="10">
    <source>
        <dbReference type="Proteomes" id="UP000461585"/>
    </source>
</evidence>
<dbReference type="GO" id="GO:0043565">
    <property type="term" value="F:sequence-specific DNA binding"/>
    <property type="evidence" value="ECO:0007669"/>
    <property type="project" value="InterPro"/>
</dbReference>
<name>A0A7X5HUW9_9FIRM</name>
<evidence type="ECO:0000313" key="9">
    <source>
        <dbReference type="EMBL" id="NDL67030.1"/>
    </source>
</evidence>
<accession>A0A7X5HUW9</accession>
<dbReference type="GO" id="GO:0003700">
    <property type="term" value="F:DNA-binding transcription factor activity"/>
    <property type="evidence" value="ECO:0007669"/>
    <property type="project" value="InterPro"/>
</dbReference>
<dbReference type="SMART" id="SM00342">
    <property type="entry name" value="HTH_ARAC"/>
    <property type="match status" value="1"/>
</dbReference>
<protein>
    <recommendedName>
        <fullName evidence="1">Stage 0 sporulation protein A homolog</fullName>
    </recommendedName>
</protein>
<dbReference type="SUPFAM" id="SSF46689">
    <property type="entry name" value="Homeodomain-like"/>
    <property type="match status" value="2"/>
</dbReference>
<dbReference type="EMBL" id="JAAEEH010000009">
    <property type="protein sequence ID" value="NDL67030.1"/>
    <property type="molecule type" value="Genomic_DNA"/>
</dbReference>
<sequence length="510" mass="58686">MGEHLKKILIVDDELLIRQGILHYIDWQEEGFEIVGEASNGQEALERIAEVKPDIIITDIAMPVMDGIELIKTVKRESPEIEFVVLSSYSDFDYVRETFKSGVLDYILKPNLNAASLLETLKMSACAKKPDTPDERGPQKELSPEALIRKIMHRHYSRQDVENLKKCFSGNSFALIEVHASWLAADGTAAPAHTAGLDMVKIDDDAAEKEGMLYLANGSMENIHRYLEHRKQENDGRTLLASRTFTDLDLIGIHYREDILKLRQHYFYLSDAPILTIQSLPETTGRPKPFDLNYCLVLFKQKKLESAMQHIDAHLDEIKGSCLLEQVEVKNFLGNLVFNMTVALSAMVPDNQKIEQKKYQYFDAINHASTFEEAHFHFRTFFSEAIAKINESGEEPLSNFDRLLAYIEAHYQDPLSLTELAKHFHFNASYLSSYFSQHMGQGFNEYLTTIRMENAKRLLGESDWSIAEVGAMVGYPDHSYFCKVFKRRHHLSPSRYRKEKKHEREHWSNQ</sequence>
<dbReference type="CDD" id="cd17536">
    <property type="entry name" value="REC_YesN-like"/>
    <property type="match status" value="1"/>
</dbReference>
<dbReference type="InterPro" id="IPR011006">
    <property type="entry name" value="CheY-like_superfamily"/>
</dbReference>
<comment type="caution">
    <text evidence="9">The sequence shown here is derived from an EMBL/GenBank/DDBJ whole genome shotgun (WGS) entry which is preliminary data.</text>
</comment>
<dbReference type="RefSeq" id="WP_162369759.1">
    <property type="nucleotide sequence ID" value="NZ_JAAEEH010000009.1"/>
</dbReference>
<keyword evidence="6" id="KW-0597">Phosphoprotein</keyword>
<dbReference type="Gene3D" id="1.10.10.60">
    <property type="entry name" value="Homeodomain-like"/>
    <property type="match status" value="2"/>
</dbReference>
<dbReference type="InterPro" id="IPR020449">
    <property type="entry name" value="Tscrpt_reg_AraC-type_HTH"/>
</dbReference>
<dbReference type="InterPro" id="IPR001789">
    <property type="entry name" value="Sig_transdc_resp-reg_receiver"/>
</dbReference>
<dbReference type="InterPro" id="IPR009057">
    <property type="entry name" value="Homeodomain-like_sf"/>
</dbReference>
<keyword evidence="2" id="KW-0805">Transcription regulation</keyword>
<dbReference type="PROSITE" id="PS01124">
    <property type="entry name" value="HTH_ARAC_FAMILY_2"/>
    <property type="match status" value="1"/>
</dbReference>
<feature type="modified residue" description="4-aspartylphosphate" evidence="6">
    <location>
        <position position="59"/>
    </location>
</feature>
<feature type="domain" description="Response regulatory" evidence="8">
    <location>
        <begin position="7"/>
        <end position="124"/>
    </location>
</feature>
<dbReference type="Proteomes" id="UP000461585">
    <property type="component" value="Unassembled WGS sequence"/>
</dbReference>
<dbReference type="PROSITE" id="PS50110">
    <property type="entry name" value="RESPONSE_REGULATORY"/>
    <property type="match status" value="1"/>
</dbReference>
<keyword evidence="3" id="KW-0238">DNA-binding</keyword>
<evidence type="ECO:0000256" key="4">
    <source>
        <dbReference type="ARBA" id="ARBA00023163"/>
    </source>
</evidence>
<dbReference type="SMART" id="SM00448">
    <property type="entry name" value="REC"/>
    <property type="match status" value="1"/>
</dbReference>
<dbReference type="Pfam" id="PF12833">
    <property type="entry name" value="HTH_18"/>
    <property type="match status" value="1"/>
</dbReference>
<organism evidence="9 10">
    <name type="scientific">Anaerotalea alkaliphila</name>
    <dbReference type="NCBI Taxonomy" id="2662126"/>
    <lineage>
        <taxon>Bacteria</taxon>
        <taxon>Bacillati</taxon>
        <taxon>Bacillota</taxon>
        <taxon>Clostridia</taxon>
        <taxon>Eubacteriales</taxon>
        <taxon>Anaerotalea</taxon>
    </lineage>
</organism>
<dbReference type="Pfam" id="PF00072">
    <property type="entry name" value="Response_reg"/>
    <property type="match status" value="1"/>
</dbReference>